<feature type="compositionally biased region" description="Basic and acidic residues" evidence="2">
    <location>
        <begin position="41"/>
        <end position="94"/>
    </location>
</feature>
<comment type="caution">
    <text evidence="4">The sequence shown here is derived from an EMBL/GenBank/DDBJ whole genome shotgun (WGS) entry which is preliminary data.</text>
</comment>
<dbReference type="Pfam" id="PF05049">
    <property type="entry name" value="IIGP"/>
    <property type="match status" value="1"/>
</dbReference>
<keyword evidence="5" id="KW-1185">Reference proteome</keyword>
<dbReference type="PROSITE" id="PS51716">
    <property type="entry name" value="G_IRG"/>
    <property type="match status" value="1"/>
</dbReference>
<sequence length="408" mass="46436">MGNTNSRSEGEYQAARREAEVHAAEAKERAEEAQRLQEQVKAAKEAEERAEAAKQMMEEQLKRAREEDERRRAADEQERQRRDADEAERTRMMKEMMEKVEQDRVRAEKAREEFMRQAEDARRQEQESRAQADKMIKLEEELRLQAEEAKKKAEEARKEAEDRLMRGIPPELHPTVEDKLKFRGLYKLQTNKFNIAIIGESGTGKSTLINSIRGVSAGEKGAAAAGFDETTEFVEGYLDPRKPFTMWYDVPGANTPNVKGWTYFIDQGLYVFDILVVVFSGRFTETVGTLLSNAIKCGIPTFLVRAKADSLMQSAKRDSQPPPSDAAAKEIVVSRTQSVVAKNLEKLELPDQRVYILSMAAMKEWVVNGRQSFEMIHEAEFLDDIIKLLESTVPGVVTSCVEEEMVYV</sequence>
<dbReference type="EMBL" id="NHTK01006070">
    <property type="protein sequence ID" value="PPQ65198.1"/>
    <property type="molecule type" value="Genomic_DNA"/>
</dbReference>
<dbReference type="AlphaFoldDB" id="A0A409VG07"/>
<dbReference type="InterPro" id="IPR030385">
    <property type="entry name" value="G_IRG_dom"/>
</dbReference>
<dbReference type="InParanoid" id="A0A409VG07"/>
<dbReference type="Gene3D" id="3.40.50.300">
    <property type="entry name" value="P-loop containing nucleotide triphosphate hydrolases"/>
    <property type="match status" value="1"/>
</dbReference>
<dbReference type="InterPro" id="IPR027417">
    <property type="entry name" value="P-loop_NTPase"/>
</dbReference>
<protein>
    <recommendedName>
        <fullName evidence="3">IRG-type G domain-containing protein</fullName>
    </recommendedName>
</protein>
<evidence type="ECO:0000313" key="4">
    <source>
        <dbReference type="EMBL" id="PPQ65198.1"/>
    </source>
</evidence>
<dbReference type="OrthoDB" id="422720at2759"/>
<dbReference type="Proteomes" id="UP000284842">
    <property type="component" value="Unassembled WGS sequence"/>
</dbReference>
<dbReference type="STRING" id="181874.A0A409VG07"/>
<evidence type="ECO:0000313" key="5">
    <source>
        <dbReference type="Proteomes" id="UP000284842"/>
    </source>
</evidence>
<evidence type="ECO:0000256" key="1">
    <source>
        <dbReference type="ARBA" id="ARBA00005429"/>
    </source>
</evidence>
<evidence type="ECO:0000256" key="2">
    <source>
        <dbReference type="SAM" id="MobiDB-lite"/>
    </source>
</evidence>
<reference evidence="4 5" key="1">
    <citation type="journal article" date="2018" name="Evol. Lett.">
        <title>Horizontal gene cluster transfer increased hallucinogenic mushroom diversity.</title>
        <authorList>
            <person name="Reynolds H.T."/>
            <person name="Vijayakumar V."/>
            <person name="Gluck-Thaler E."/>
            <person name="Korotkin H.B."/>
            <person name="Matheny P.B."/>
            <person name="Slot J.C."/>
        </authorList>
    </citation>
    <scope>NUCLEOTIDE SEQUENCE [LARGE SCALE GENOMIC DNA]</scope>
    <source>
        <strain evidence="4 5">2629</strain>
    </source>
</reference>
<feature type="domain" description="IRG-type G" evidence="3">
    <location>
        <begin position="191"/>
        <end position="383"/>
    </location>
</feature>
<proteinExistence type="inferred from homology"/>
<dbReference type="InterPro" id="IPR007743">
    <property type="entry name" value="Immunity-related_GTPase-like"/>
</dbReference>
<name>A0A409VG07_9AGAR</name>
<dbReference type="PANTHER" id="PTHR14143:SF1">
    <property type="entry name" value="IRG-TYPE G DOMAIN-CONTAINING PROTEIN"/>
    <property type="match status" value="1"/>
</dbReference>
<feature type="compositionally biased region" description="Basic and acidic residues" evidence="2">
    <location>
        <begin position="8"/>
        <end position="35"/>
    </location>
</feature>
<evidence type="ECO:0000259" key="3">
    <source>
        <dbReference type="PROSITE" id="PS51716"/>
    </source>
</evidence>
<feature type="region of interest" description="Disordered" evidence="2">
    <location>
        <begin position="1"/>
        <end position="94"/>
    </location>
</feature>
<dbReference type="GO" id="GO:0016020">
    <property type="term" value="C:membrane"/>
    <property type="evidence" value="ECO:0007669"/>
    <property type="project" value="InterPro"/>
</dbReference>
<comment type="similarity">
    <text evidence="1">Belongs to the TRAFAC class dynamin-like GTPase superfamily. IRG family.</text>
</comment>
<dbReference type="GO" id="GO:0005525">
    <property type="term" value="F:GTP binding"/>
    <property type="evidence" value="ECO:0007669"/>
    <property type="project" value="InterPro"/>
</dbReference>
<accession>A0A409VG07</accession>
<gene>
    <name evidence="4" type="ORF">CVT24_011380</name>
</gene>
<dbReference type="SUPFAM" id="SSF52540">
    <property type="entry name" value="P-loop containing nucleoside triphosphate hydrolases"/>
    <property type="match status" value="1"/>
</dbReference>
<dbReference type="PANTHER" id="PTHR14143">
    <property type="entry name" value="INTERFERON-INDUCIBLE GTPASE FAMILY MEMBER"/>
    <property type="match status" value="1"/>
</dbReference>
<organism evidence="4 5">
    <name type="scientific">Panaeolus cyanescens</name>
    <dbReference type="NCBI Taxonomy" id="181874"/>
    <lineage>
        <taxon>Eukaryota</taxon>
        <taxon>Fungi</taxon>
        <taxon>Dikarya</taxon>
        <taxon>Basidiomycota</taxon>
        <taxon>Agaricomycotina</taxon>
        <taxon>Agaricomycetes</taxon>
        <taxon>Agaricomycetidae</taxon>
        <taxon>Agaricales</taxon>
        <taxon>Agaricineae</taxon>
        <taxon>Galeropsidaceae</taxon>
        <taxon>Panaeolus</taxon>
    </lineage>
</organism>